<accession>A0A4R7V7L7</accession>
<keyword evidence="4" id="KW-1185">Reference proteome</keyword>
<evidence type="ECO:0000313" key="4">
    <source>
        <dbReference type="Proteomes" id="UP000294927"/>
    </source>
</evidence>
<dbReference type="InterPro" id="IPR001932">
    <property type="entry name" value="PPM-type_phosphatase-like_dom"/>
</dbReference>
<dbReference type="SUPFAM" id="SSF81606">
    <property type="entry name" value="PP2C-like"/>
    <property type="match status" value="1"/>
</dbReference>
<evidence type="ECO:0000256" key="1">
    <source>
        <dbReference type="ARBA" id="ARBA00022801"/>
    </source>
</evidence>
<reference evidence="3 4" key="1">
    <citation type="submission" date="2019-03" db="EMBL/GenBank/DDBJ databases">
        <title>Genomic Encyclopedia of Archaeal and Bacterial Type Strains, Phase II (KMG-II): from individual species to whole genera.</title>
        <authorList>
            <person name="Goeker M."/>
        </authorList>
    </citation>
    <scope>NUCLEOTIDE SEQUENCE [LARGE SCALE GENOMIC DNA]</scope>
    <source>
        <strain evidence="3 4">DSM 45499</strain>
    </source>
</reference>
<feature type="domain" description="PPM-type phosphatase" evidence="2">
    <location>
        <begin position="169"/>
        <end position="391"/>
    </location>
</feature>
<dbReference type="EMBL" id="SOCP01000014">
    <property type="protein sequence ID" value="TDV44155.1"/>
    <property type="molecule type" value="Genomic_DNA"/>
</dbReference>
<dbReference type="SMART" id="SM00331">
    <property type="entry name" value="PP2C_SIG"/>
    <property type="match status" value="1"/>
</dbReference>
<evidence type="ECO:0000259" key="2">
    <source>
        <dbReference type="SMART" id="SM00331"/>
    </source>
</evidence>
<dbReference type="PANTHER" id="PTHR43156">
    <property type="entry name" value="STAGE II SPORULATION PROTEIN E-RELATED"/>
    <property type="match status" value="1"/>
</dbReference>
<dbReference type="InterPro" id="IPR052016">
    <property type="entry name" value="Bact_Sigma-Reg"/>
</dbReference>
<name>A0A4R7V7L7_9PSEU</name>
<dbReference type="Pfam" id="PF07228">
    <property type="entry name" value="SpoIIE"/>
    <property type="match status" value="1"/>
</dbReference>
<gene>
    <name evidence="3" type="ORF">CLV71_11464</name>
</gene>
<comment type="caution">
    <text evidence="3">The sequence shown here is derived from an EMBL/GenBank/DDBJ whole genome shotgun (WGS) entry which is preliminary data.</text>
</comment>
<proteinExistence type="predicted"/>
<protein>
    <submittedName>
        <fullName evidence="3">Stage II sporulation protein E</fullName>
    </submittedName>
</protein>
<dbReference type="InterPro" id="IPR036457">
    <property type="entry name" value="PPM-type-like_dom_sf"/>
</dbReference>
<evidence type="ECO:0000313" key="3">
    <source>
        <dbReference type="EMBL" id="TDV44155.1"/>
    </source>
</evidence>
<dbReference type="Proteomes" id="UP000294927">
    <property type="component" value="Unassembled WGS sequence"/>
</dbReference>
<dbReference type="Gene3D" id="3.60.40.10">
    <property type="entry name" value="PPM-type phosphatase domain"/>
    <property type="match status" value="1"/>
</dbReference>
<sequence length="403" mass="43443">MEKWHRAFGQVLHRAHLASAGDLADIVNNAAAPVGVSVQVYLADMSQGRLCPVQSGPALLVDSTTAGEAFQRTEIVPVDAVGSTPPYLWIPLLNGTERLGVARVDLPPDADPHDTWLREQCWALVGLTAHLVMSKQHYSDLFHTVRRSEPLSVASELLRQLLPPQTFACDQLVVSALMEPSSRVAGDGYDYAIDAGRAYLGIFDAMGHDMNAGLITSVALAATRNARRNGFSASKGVELADEAIREVVAPKGFVPFATALIAELDLDTGVLRYLNAGHPPAVLLRAGKVVGHLDRRCGMPLGLGHLGHPRGGPVTVRLQPGDKVLFYTDGVTEARSTDGEMFGLDQLIHLIELHERAGLPTPETLRRITRAVMHHQNGHLSDDATLLLVEWDASAPNALLPEL</sequence>
<dbReference type="GO" id="GO:0016791">
    <property type="term" value="F:phosphatase activity"/>
    <property type="evidence" value="ECO:0007669"/>
    <property type="project" value="TreeGrafter"/>
</dbReference>
<keyword evidence="1" id="KW-0378">Hydrolase</keyword>
<dbReference type="PANTHER" id="PTHR43156:SF2">
    <property type="entry name" value="STAGE II SPORULATION PROTEIN E"/>
    <property type="match status" value="1"/>
</dbReference>
<organism evidence="3 4">
    <name type="scientific">Actinophytocola oryzae</name>
    <dbReference type="NCBI Taxonomy" id="502181"/>
    <lineage>
        <taxon>Bacteria</taxon>
        <taxon>Bacillati</taxon>
        <taxon>Actinomycetota</taxon>
        <taxon>Actinomycetes</taxon>
        <taxon>Pseudonocardiales</taxon>
        <taxon>Pseudonocardiaceae</taxon>
    </lineage>
</organism>
<dbReference type="AlphaFoldDB" id="A0A4R7V7L7"/>
<dbReference type="OrthoDB" id="4935951at2"/>